<evidence type="ECO:0000313" key="5">
    <source>
        <dbReference type="EMBL" id="MEU3712038.1"/>
    </source>
</evidence>
<sequence length="243" mass="25537">MTLRPVGAMPLSGQIHRQLMDAILDGSLTGTLPSERELAETFGANRHAVREAIKRLQQGNLVEVNQGGATRVLSIPEHAGLDLLPELIAGGGRPNADAAVGVLELRACIGADAARLCAERSPAVGDQLLELLPTESMADPALAANNLAYWTALVAGTESLAYRLALNTLMAGLQATEDSPAAKDFLTVLREESRRSADLAEIARAIGRGDAEAARDTASRLLHTSVTAVRAADAPSPGRGRRR</sequence>
<dbReference type="SUPFAM" id="SSF46785">
    <property type="entry name" value="Winged helix' DNA-binding domain"/>
    <property type="match status" value="1"/>
</dbReference>
<keyword evidence="2" id="KW-0238">DNA-binding</keyword>
<dbReference type="SUPFAM" id="SSF48008">
    <property type="entry name" value="GntR ligand-binding domain-like"/>
    <property type="match status" value="1"/>
</dbReference>
<dbReference type="InterPro" id="IPR036388">
    <property type="entry name" value="WH-like_DNA-bd_sf"/>
</dbReference>
<comment type="caution">
    <text evidence="5">The sequence shown here is derived from an EMBL/GenBank/DDBJ whole genome shotgun (WGS) entry which is preliminary data.</text>
</comment>
<dbReference type="SMART" id="SM00345">
    <property type="entry name" value="HTH_GNTR"/>
    <property type="match status" value="1"/>
</dbReference>
<dbReference type="PROSITE" id="PS50949">
    <property type="entry name" value="HTH_GNTR"/>
    <property type="match status" value="1"/>
</dbReference>
<dbReference type="InterPro" id="IPR008920">
    <property type="entry name" value="TF_FadR/GntR_C"/>
</dbReference>
<evidence type="ECO:0000313" key="6">
    <source>
        <dbReference type="Proteomes" id="UP001550853"/>
    </source>
</evidence>
<dbReference type="RefSeq" id="WP_169750024.1">
    <property type="nucleotide sequence ID" value="NZ_JBEZVI010000014.1"/>
</dbReference>
<keyword evidence="3" id="KW-0804">Transcription</keyword>
<protein>
    <submittedName>
        <fullName evidence="5">GntR family transcriptional regulator</fullName>
    </submittedName>
</protein>
<accession>A0ABV2Z212</accession>
<name>A0ABV2Z212_9ACTN</name>
<dbReference type="Gene3D" id="1.10.10.10">
    <property type="entry name" value="Winged helix-like DNA-binding domain superfamily/Winged helix DNA-binding domain"/>
    <property type="match status" value="1"/>
</dbReference>
<keyword evidence="6" id="KW-1185">Reference proteome</keyword>
<reference evidence="5 6" key="1">
    <citation type="submission" date="2024-06" db="EMBL/GenBank/DDBJ databases">
        <title>The Natural Products Discovery Center: Release of the First 8490 Sequenced Strains for Exploring Actinobacteria Biosynthetic Diversity.</title>
        <authorList>
            <person name="Kalkreuter E."/>
            <person name="Kautsar S.A."/>
            <person name="Yang D."/>
            <person name="Bader C.D."/>
            <person name="Teijaro C.N."/>
            <person name="Fluegel L."/>
            <person name="Davis C.M."/>
            <person name="Simpson J.R."/>
            <person name="Lauterbach L."/>
            <person name="Steele A.D."/>
            <person name="Gui C."/>
            <person name="Meng S."/>
            <person name="Li G."/>
            <person name="Viehrig K."/>
            <person name="Ye F."/>
            <person name="Su P."/>
            <person name="Kiefer A.F."/>
            <person name="Nichols A."/>
            <person name="Cepeda A.J."/>
            <person name="Yan W."/>
            <person name="Fan B."/>
            <person name="Jiang Y."/>
            <person name="Adhikari A."/>
            <person name="Zheng C.-J."/>
            <person name="Schuster L."/>
            <person name="Cowan T.M."/>
            <person name="Smanski M.J."/>
            <person name="Chevrette M.G."/>
            <person name="De Carvalho L.P.S."/>
            <person name="Shen B."/>
        </authorList>
    </citation>
    <scope>NUCLEOTIDE SEQUENCE [LARGE SCALE GENOMIC DNA]</scope>
    <source>
        <strain evidence="5 6">NPDC033039</strain>
    </source>
</reference>
<evidence type="ECO:0000256" key="2">
    <source>
        <dbReference type="ARBA" id="ARBA00023125"/>
    </source>
</evidence>
<organism evidence="5 6">
    <name type="scientific">Streptomyces catenulae</name>
    <dbReference type="NCBI Taxonomy" id="66875"/>
    <lineage>
        <taxon>Bacteria</taxon>
        <taxon>Bacillati</taxon>
        <taxon>Actinomycetota</taxon>
        <taxon>Actinomycetes</taxon>
        <taxon>Kitasatosporales</taxon>
        <taxon>Streptomycetaceae</taxon>
        <taxon>Streptomyces</taxon>
    </lineage>
</organism>
<feature type="domain" description="HTH gntR-type" evidence="4">
    <location>
        <begin position="9"/>
        <end position="75"/>
    </location>
</feature>
<evidence type="ECO:0000256" key="3">
    <source>
        <dbReference type="ARBA" id="ARBA00023163"/>
    </source>
</evidence>
<gene>
    <name evidence="5" type="ORF">AB0E61_18330</name>
</gene>
<dbReference type="CDD" id="cd07377">
    <property type="entry name" value="WHTH_GntR"/>
    <property type="match status" value="1"/>
</dbReference>
<dbReference type="InterPro" id="IPR036390">
    <property type="entry name" value="WH_DNA-bd_sf"/>
</dbReference>
<dbReference type="PANTHER" id="PTHR43537">
    <property type="entry name" value="TRANSCRIPTIONAL REGULATOR, GNTR FAMILY"/>
    <property type="match status" value="1"/>
</dbReference>
<dbReference type="InterPro" id="IPR000524">
    <property type="entry name" value="Tscrpt_reg_HTH_GntR"/>
</dbReference>
<keyword evidence="1" id="KW-0805">Transcription regulation</keyword>
<dbReference type="EMBL" id="JBEZVI010000014">
    <property type="protein sequence ID" value="MEU3712038.1"/>
    <property type="molecule type" value="Genomic_DNA"/>
</dbReference>
<dbReference type="Gene3D" id="1.20.120.530">
    <property type="entry name" value="GntR ligand-binding domain-like"/>
    <property type="match status" value="1"/>
</dbReference>
<evidence type="ECO:0000259" key="4">
    <source>
        <dbReference type="PROSITE" id="PS50949"/>
    </source>
</evidence>
<dbReference type="Pfam" id="PF00392">
    <property type="entry name" value="GntR"/>
    <property type="match status" value="1"/>
</dbReference>
<dbReference type="PRINTS" id="PR00035">
    <property type="entry name" value="HTHGNTR"/>
</dbReference>
<evidence type="ECO:0000256" key="1">
    <source>
        <dbReference type="ARBA" id="ARBA00023015"/>
    </source>
</evidence>
<dbReference type="Proteomes" id="UP001550853">
    <property type="component" value="Unassembled WGS sequence"/>
</dbReference>
<dbReference type="PANTHER" id="PTHR43537:SF24">
    <property type="entry name" value="GLUCONATE OPERON TRANSCRIPTIONAL REPRESSOR"/>
    <property type="match status" value="1"/>
</dbReference>
<proteinExistence type="predicted"/>